<gene>
    <name evidence="6" type="ORF">D8674_023214</name>
</gene>
<proteinExistence type="predicted"/>
<protein>
    <recommendedName>
        <fullName evidence="5">NAC domain-containing protein</fullName>
    </recommendedName>
</protein>
<reference evidence="7" key="2">
    <citation type="submission" date="2019-10" db="EMBL/GenBank/DDBJ databases">
        <title>A de novo genome assembly of a pear dwarfing rootstock.</title>
        <authorList>
            <person name="Wang F."/>
            <person name="Wang J."/>
            <person name="Li S."/>
            <person name="Zhang Y."/>
            <person name="Fang M."/>
            <person name="Ma L."/>
            <person name="Zhao Y."/>
            <person name="Jiang S."/>
        </authorList>
    </citation>
    <scope>NUCLEOTIDE SEQUENCE [LARGE SCALE GENOMIC DNA]</scope>
</reference>
<accession>A0A5N5GM42</accession>
<evidence type="ECO:0000256" key="3">
    <source>
        <dbReference type="ARBA" id="ARBA00023163"/>
    </source>
</evidence>
<keyword evidence="3" id="KW-0804">Transcription</keyword>
<keyword evidence="4" id="KW-0539">Nucleus</keyword>
<dbReference type="PROSITE" id="PS51005">
    <property type="entry name" value="NAC"/>
    <property type="match status" value="1"/>
</dbReference>
<evidence type="ECO:0000256" key="1">
    <source>
        <dbReference type="ARBA" id="ARBA00023015"/>
    </source>
</evidence>
<evidence type="ECO:0000256" key="4">
    <source>
        <dbReference type="ARBA" id="ARBA00023242"/>
    </source>
</evidence>
<dbReference type="OrthoDB" id="1166662at2759"/>
<evidence type="ECO:0000256" key="2">
    <source>
        <dbReference type="ARBA" id="ARBA00023125"/>
    </source>
</evidence>
<evidence type="ECO:0000313" key="7">
    <source>
        <dbReference type="Proteomes" id="UP000327157"/>
    </source>
</evidence>
<dbReference type="InterPro" id="IPR003441">
    <property type="entry name" value="NAC-dom"/>
</dbReference>
<keyword evidence="2" id="KW-0238">DNA-binding</keyword>
<evidence type="ECO:0000259" key="5">
    <source>
        <dbReference type="PROSITE" id="PS51005"/>
    </source>
</evidence>
<dbReference type="SUPFAM" id="SSF101941">
    <property type="entry name" value="NAC domain"/>
    <property type="match status" value="1"/>
</dbReference>
<dbReference type="EMBL" id="SMOL01000402">
    <property type="protein sequence ID" value="KAB2616626.1"/>
    <property type="molecule type" value="Genomic_DNA"/>
</dbReference>
<organism evidence="6 7">
    <name type="scientific">Pyrus ussuriensis x Pyrus communis</name>
    <dbReference type="NCBI Taxonomy" id="2448454"/>
    <lineage>
        <taxon>Eukaryota</taxon>
        <taxon>Viridiplantae</taxon>
        <taxon>Streptophyta</taxon>
        <taxon>Embryophyta</taxon>
        <taxon>Tracheophyta</taxon>
        <taxon>Spermatophyta</taxon>
        <taxon>Magnoliopsida</taxon>
        <taxon>eudicotyledons</taxon>
        <taxon>Gunneridae</taxon>
        <taxon>Pentapetalae</taxon>
        <taxon>rosids</taxon>
        <taxon>fabids</taxon>
        <taxon>Rosales</taxon>
        <taxon>Rosaceae</taxon>
        <taxon>Amygdaloideae</taxon>
        <taxon>Maleae</taxon>
        <taxon>Pyrus</taxon>
    </lineage>
</organism>
<reference evidence="6 7" key="1">
    <citation type="submission" date="2019-09" db="EMBL/GenBank/DDBJ databases">
        <authorList>
            <person name="Ou C."/>
        </authorList>
    </citation>
    <scope>NUCLEOTIDE SEQUENCE [LARGE SCALE GENOMIC DNA]</scope>
    <source>
        <strain evidence="6">S2</strain>
        <tissue evidence="6">Leaf</tissue>
    </source>
</reference>
<keyword evidence="1" id="KW-0805">Transcription regulation</keyword>
<dbReference type="AlphaFoldDB" id="A0A5N5GM42"/>
<dbReference type="Proteomes" id="UP000327157">
    <property type="component" value="Chromosome 3"/>
</dbReference>
<evidence type="ECO:0000313" key="6">
    <source>
        <dbReference type="EMBL" id="KAB2616626.1"/>
    </source>
</evidence>
<keyword evidence="7" id="KW-1185">Reference proteome</keyword>
<feature type="domain" description="NAC" evidence="5">
    <location>
        <begin position="7"/>
        <end position="87"/>
    </location>
</feature>
<dbReference type="GO" id="GO:0006355">
    <property type="term" value="P:regulation of DNA-templated transcription"/>
    <property type="evidence" value="ECO:0007669"/>
    <property type="project" value="InterPro"/>
</dbReference>
<name>A0A5N5GM42_9ROSA</name>
<dbReference type="GO" id="GO:0003677">
    <property type="term" value="F:DNA binding"/>
    <property type="evidence" value="ECO:0007669"/>
    <property type="project" value="UniProtKB-KW"/>
</dbReference>
<reference evidence="6 7" key="3">
    <citation type="submission" date="2019-11" db="EMBL/GenBank/DDBJ databases">
        <title>A de novo genome assembly of a pear dwarfing rootstock.</title>
        <authorList>
            <person name="Wang F."/>
            <person name="Wang J."/>
            <person name="Li S."/>
            <person name="Zhang Y."/>
            <person name="Fang M."/>
            <person name="Ma L."/>
            <person name="Zhao Y."/>
            <person name="Jiang S."/>
        </authorList>
    </citation>
    <scope>NUCLEOTIDE SEQUENCE [LARGE SCALE GENOMIC DNA]</scope>
    <source>
        <strain evidence="6">S2</strain>
        <tissue evidence="6">Leaf</tissue>
    </source>
</reference>
<dbReference type="Pfam" id="PF02365">
    <property type="entry name" value="NAM"/>
    <property type="match status" value="1"/>
</dbReference>
<dbReference type="InterPro" id="IPR036093">
    <property type="entry name" value="NAC_dom_sf"/>
</dbReference>
<comment type="caution">
    <text evidence="6">The sequence shown here is derived from an EMBL/GenBank/DDBJ whole genome shotgun (WGS) entry which is preliminary data.</text>
</comment>
<sequence length="87" mass="9899">MENHSLVPLGFRLKPTDQEFVGHFLYNFLENIPLLPPHNTLSNIFGNKSEPSEIWEAYGGTQLADDQPALYLFSELKRLNPKGTARN</sequence>